<dbReference type="CDD" id="cd06981">
    <property type="entry name" value="cupin_reut_a1446"/>
    <property type="match status" value="1"/>
</dbReference>
<dbReference type="EMBL" id="FTPK01000001">
    <property type="protein sequence ID" value="SIT65799.1"/>
    <property type="molecule type" value="Genomic_DNA"/>
</dbReference>
<dbReference type="RefSeq" id="WP_076754249.1">
    <property type="nucleotide sequence ID" value="NZ_CP023018.1"/>
</dbReference>
<name>A0A1R3VML5_9GAMM</name>
<protein>
    <submittedName>
        <fullName evidence="2">Cupin 2 domain-containing protein</fullName>
    </submittedName>
</protein>
<dbReference type="AlphaFoldDB" id="A0A1R3VML5"/>
<keyword evidence="3" id="KW-1185">Reference proteome</keyword>
<proteinExistence type="predicted"/>
<sequence>MAGNFFEDLKPGAKERVDALFQGQHARIERIVSHGHCSPEGFWYDQGEAEWVMVVRGQAILDFKEPEERVTLTAGDWLWIAAQRPHRVHWTTPDEPTLWLGVFTGDSALPTSHKPPESP</sequence>
<accession>A0A1R3VML5</accession>
<organism evidence="2 3">
    <name type="scientific">Ectothiorhodosinus mongolicus</name>
    <dbReference type="NCBI Taxonomy" id="233100"/>
    <lineage>
        <taxon>Bacteria</taxon>
        <taxon>Pseudomonadati</taxon>
        <taxon>Pseudomonadota</taxon>
        <taxon>Gammaproteobacteria</taxon>
        <taxon>Chromatiales</taxon>
        <taxon>Ectothiorhodospiraceae</taxon>
        <taxon>Ectothiorhodosinus</taxon>
    </lineage>
</organism>
<dbReference type="InterPro" id="IPR011051">
    <property type="entry name" value="RmlC_Cupin_sf"/>
</dbReference>
<dbReference type="STRING" id="233100.SAMN05216526_0252"/>
<dbReference type="Proteomes" id="UP000223759">
    <property type="component" value="Unassembled WGS sequence"/>
</dbReference>
<gene>
    <name evidence="2" type="ORF">SAMN05216526_0252</name>
</gene>
<dbReference type="Gene3D" id="2.60.120.10">
    <property type="entry name" value="Jelly Rolls"/>
    <property type="match status" value="1"/>
</dbReference>
<reference evidence="2 3" key="1">
    <citation type="submission" date="2017-01" db="EMBL/GenBank/DDBJ databases">
        <authorList>
            <person name="Mah S.A."/>
            <person name="Swanson W.J."/>
            <person name="Moy G.W."/>
            <person name="Vacquier V.D."/>
        </authorList>
    </citation>
    <scope>NUCLEOTIDE SEQUENCE [LARGE SCALE GENOMIC DNA]</scope>
    <source>
        <strain evidence="2 3">M9</strain>
    </source>
</reference>
<feature type="domain" description="Cupin type-2" evidence="1">
    <location>
        <begin position="45"/>
        <end position="102"/>
    </location>
</feature>
<evidence type="ECO:0000259" key="1">
    <source>
        <dbReference type="Pfam" id="PF07883"/>
    </source>
</evidence>
<dbReference type="InterPro" id="IPR013096">
    <property type="entry name" value="Cupin_2"/>
</dbReference>
<dbReference type="Pfam" id="PF07883">
    <property type="entry name" value="Cupin_2"/>
    <property type="match status" value="1"/>
</dbReference>
<dbReference type="SUPFAM" id="SSF51182">
    <property type="entry name" value="RmlC-like cupins"/>
    <property type="match status" value="1"/>
</dbReference>
<dbReference type="InterPro" id="IPR014710">
    <property type="entry name" value="RmlC-like_jellyroll"/>
</dbReference>
<evidence type="ECO:0000313" key="3">
    <source>
        <dbReference type="Proteomes" id="UP000223759"/>
    </source>
</evidence>
<dbReference type="OrthoDB" id="9798585at2"/>
<evidence type="ECO:0000313" key="2">
    <source>
        <dbReference type="EMBL" id="SIT65799.1"/>
    </source>
</evidence>